<evidence type="ECO:0000313" key="9">
    <source>
        <dbReference type="EMBL" id="KAH7147196.1"/>
    </source>
</evidence>
<evidence type="ECO:0000256" key="2">
    <source>
        <dbReference type="ARBA" id="ARBA00007825"/>
    </source>
</evidence>
<gene>
    <name evidence="9" type="ORF">B0J13DRAFT_584510</name>
</gene>
<evidence type="ECO:0000259" key="7">
    <source>
        <dbReference type="Pfam" id="PF00775"/>
    </source>
</evidence>
<organism evidence="9 10">
    <name type="scientific">Dactylonectria estremocensis</name>
    <dbReference type="NCBI Taxonomy" id="1079267"/>
    <lineage>
        <taxon>Eukaryota</taxon>
        <taxon>Fungi</taxon>
        <taxon>Dikarya</taxon>
        <taxon>Ascomycota</taxon>
        <taxon>Pezizomycotina</taxon>
        <taxon>Sordariomycetes</taxon>
        <taxon>Hypocreomycetidae</taxon>
        <taxon>Hypocreales</taxon>
        <taxon>Nectriaceae</taxon>
        <taxon>Dactylonectria</taxon>
    </lineage>
</organism>
<keyword evidence="6" id="KW-0408">Iron</keyword>
<accession>A0A9P9J4U7</accession>
<dbReference type="AlphaFoldDB" id="A0A9P9J4U7"/>
<name>A0A9P9J4U7_9HYPO</name>
<dbReference type="Gene3D" id="2.60.130.10">
    <property type="entry name" value="Aromatic compound dioxygenase"/>
    <property type="match status" value="1"/>
</dbReference>
<keyword evidence="10" id="KW-1185">Reference proteome</keyword>
<dbReference type="Pfam" id="PF04444">
    <property type="entry name" value="Dioxygenase_N"/>
    <property type="match status" value="1"/>
</dbReference>
<reference evidence="9" key="1">
    <citation type="journal article" date="2021" name="Nat. Commun.">
        <title>Genetic determinants of endophytism in the Arabidopsis root mycobiome.</title>
        <authorList>
            <person name="Mesny F."/>
            <person name="Miyauchi S."/>
            <person name="Thiergart T."/>
            <person name="Pickel B."/>
            <person name="Atanasova L."/>
            <person name="Karlsson M."/>
            <person name="Huettel B."/>
            <person name="Barry K.W."/>
            <person name="Haridas S."/>
            <person name="Chen C."/>
            <person name="Bauer D."/>
            <person name="Andreopoulos W."/>
            <person name="Pangilinan J."/>
            <person name="LaButti K."/>
            <person name="Riley R."/>
            <person name="Lipzen A."/>
            <person name="Clum A."/>
            <person name="Drula E."/>
            <person name="Henrissat B."/>
            <person name="Kohler A."/>
            <person name="Grigoriev I.V."/>
            <person name="Martin F.M."/>
            <person name="Hacquard S."/>
        </authorList>
    </citation>
    <scope>NUCLEOTIDE SEQUENCE</scope>
    <source>
        <strain evidence="9">MPI-CAGE-AT-0021</strain>
    </source>
</reference>
<comment type="cofactor">
    <cofactor evidence="1">
        <name>Fe(3+)</name>
        <dbReference type="ChEBI" id="CHEBI:29034"/>
    </cofactor>
</comment>
<sequence>MSRCIPIESIPPMKDLTIENITENVQVLNNQCSSPRLRYVFERLVANLHNFARETGLSMAEWEAGLEFITEVGKISTDLRAEAILLSDTLGSVLGPFHTHDAPTRDNGYVLHEDEEATKLFVLGSVRNCRGDALAGVVCDVWEGDAHGFYDVQNPNREHADGRAVLESNESGIFYFIAVVPVPYPIPMDGPVGAMLRLLNRHPNRPGHIHFMLQKEGYDKLVTALYPRSDPYESSDPVFGVKESLIIDIGTVDDAISETYDVPVGMKMVKYDFVLMTTDDALELRRKKAEDTLEKMETQSTLRVVDGLLQRG</sequence>
<keyword evidence="4" id="KW-0223">Dioxygenase</keyword>
<keyword evidence="5" id="KW-0560">Oxidoreductase</keyword>
<evidence type="ECO:0000256" key="1">
    <source>
        <dbReference type="ARBA" id="ARBA00001965"/>
    </source>
</evidence>
<feature type="domain" description="Intradiol ring-cleavage dioxygenases" evidence="7">
    <location>
        <begin position="95"/>
        <end position="275"/>
    </location>
</feature>
<evidence type="ECO:0000256" key="4">
    <source>
        <dbReference type="ARBA" id="ARBA00022964"/>
    </source>
</evidence>
<dbReference type="InterPro" id="IPR015889">
    <property type="entry name" value="Intradiol_dOase_core"/>
</dbReference>
<dbReference type="GO" id="GO:0008199">
    <property type="term" value="F:ferric iron binding"/>
    <property type="evidence" value="ECO:0007669"/>
    <property type="project" value="InterPro"/>
</dbReference>
<dbReference type="EMBL" id="JAGMUU010000008">
    <property type="protein sequence ID" value="KAH7147196.1"/>
    <property type="molecule type" value="Genomic_DNA"/>
</dbReference>
<dbReference type="OrthoDB" id="5238185at2759"/>
<dbReference type="InterPro" id="IPR050770">
    <property type="entry name" value="Intradiol_RC_Dioxygenase"/>
</dbReference>
<dbReference type="PANTHER" id="PTHR33711:SF7">
    <property type="entry name" value="INTRADIOL RING-CLEAVAGE DIOXYGENASES DOMAIN-CONTAINING PROTEIN-RELATED"/>
    <property type="match status" value="1"/>
</dbReference>
<evidence type="ECO:0000259" key="8">
    <source>
        <dbReference type="Pfam" id="PF04444"/>
    </source>
</evidence>
<evidence type="ECO:0000256" key="5">
    <source>
        <dbReference type="ARBA" id="ARBA00023002"/>
    </source>
</evidence>
<dbReference type="Pfam" id="PF00775">
    <property type="entry name" value="Dioxygenase_C"/>
    <property type="match status" value="1"/>
</dbReference>
<dbReference type="Proteomes" id="UP000717696">
    <property type="component" value="Unassembled WGS sequence"/>
</dbReference>
<feature type="domain" description="Catechol dioxygenase N-terminal" evidence="8">
    <location>
        <begin position="35"/>
        <end position="91"/>
    </location>
</feature>
<evidence type="ECO:0000256" key="3">
    <source>
        <dbReference type="ARBA" id="ARBA00022723"/>
    </source>
</evidence>
<dbReference type="GO" id="GO:0009712">
    <property type="term" value="P:catechol-containing compound metabolic process"/>
    <property type="evidence" value="ECO:0007669"/>
    <property type="project" value="InterPro"/>
</dbReference>
<evidence type="ECO:0000256" key="6">
    <source>
        <dbReference type="ARBA" id="ARBA00023004"/>
    </source>
</evidence>
<dbReference type="SUPFAM" id="SSF49482">
    <property type="entry name" value="Aromatic compound dioxygenase"/>
    <property type="match status" value="1"/>
</dbReference>
<dbReference type="InterPro" id="IPR000627">
    <property type="entry name" value="Intradiol_dOase_C"/>
</dbReference>
<dbReference type="InterPro" id="IPR007535">
    <property type="entry name" value="Catechol_dOase_N"/>
</dbReference>
<proteinExistence type="inferred from homology"/>
<keyword evidence="3" id="KW-0479">Metal-binding</keyword>
<evidence type="ECO:0000313" key="10">
    <source>
        <dbReference type="Proteomes" id="UP000717696"/>
    </source>
</evidence>
<dbReference type="GO" id="GO:0018576">
    <property type="term" value="F:catechol 1,2-dioxygenase activity"/>
    <property type="evidence" value="ECO:0007669"/>
    <property type="project" value="InterPro"/>
</dbReference>
<dbReference type="PANTHER" id="PTHR33711">
    <property type="entry name" value="DIOXYGENASE, PUTATIVE (AFU_ORTHOLOGUE AFUA_2G02910)-RELATED"/>
    <property type="match status" value="1"/>
</dbReference>
<comment type="caution">
    <text evidence="9">The sequence shown here is derived from an EMBL/GenBank/DDBJ whole genome shotgun (WGS) entry which is preliminary data.</text>
</comment>
<protein>
    <submittedName>
        <fullName evidence="9">Hydroxyquinol 1,2-dioxygenase</fullName>
    </submittedName>
</protein>
<comment type="similarity">
    <text evidence="2">Belongs to the intradiol ring-cleavage dioxygenase family.</text>
</comment>